<name>A0ABW4MRJ8_9BACI</name>
<dbReference type="InterPro" id="IPR050742">
    <property type="entry name" value="Helicase_Restrict-Modif_Enz"/>
</dbReference>
<organism evidence="4 5">
    <name type="scientific">Fredinandcohnia salidurans</name>
    <dbReference type="NCBI Taxonomy" id="2595041"/>
    <lineage>
        <taxon>Bacteria</taxon>
        <taxon>Bacillati</taxon>
        <taxon>Bacillota</taxon>
        <taxon>Bacilli</taxon>
        <taxon>Bacillales</taxon>
        <taxon>Bacillaceae</taxon>
        <taxon>Fredinandcohnia</taxon>
    </lineage>
</organism>
<keyword evidence="4" id="KW-0347">Helicase</keyword>
<dbReference type="Pfam" id="PF00271">
    <property type="entry name" value="Helicase_C"/>
    <property type="match status" value="1"/>
</dbReference>
<dbReference type="SMART" id="SM00490">
    <property type="entry name" value="HELICc"/>
    <property type="match status" value="1"/>
</dbReference>
<dbReference type="PANTHER" id="PTHR47396">
    <property type="entry name" value="TYPE I RESTRICTION ENZYME ECOKI R PROTEIN"/>
    <property type="match status" value="1"/>
</dbReference>
<dbReference type="EMBL" id="JBHUEK010000025">
    <property type="protein sequence ID" value="MFD1780537.1"/>
    <property type="molecule type" value="Genomic_DNA"/>
</dbReference>
<reference evidence="5" key="1">
    <citation type="journal article" date="2019" name="Int. J. Syst. Evol. Microbiol.">
        <title>The Global Catalogue of Microorganisms (GCM) 10K type strain sequencing project: providing services to taxonomists for standard genome sequencing and annotation.</title>
        <authorList>
            <consortium name="The Broad Institute Genomics Platform"/>
            <consortium name="The Broad Institute Genome Sequencing Center for Infectious Disease"/>
            <person name="Wu L."/>
            <person name="Ma J."/>
        </authorList>
    </citation>
    <scope>NUCLEOTIDE SEQUENCE [LARGE SCALE GENOMIC DNA]</scope>
    <source>
        <strain evidence="5">CCUG 15531</strain>
    </source>
</reference>
<keyword evidence="1" id="KW-0175">Coiled coil</keyword>
<dbReference type="SUPFAM" id="SSF52540">
    <property type="entry name" value="P-loop containing nucleoside triphosphate hydrolases"/>
    <property type="match status" value="1"/>
</dbReference>
<dbReference type="GO" id="GO:0004386">
    <property type="term" value="F:helicase activity"/>
    <property type="evidence" value="ECO:0007669"/>
    <property type="project" value="UniProtKB-KW"/>
</dbReference>
<comment type="caution">
    <text evidence="4">The sequence shown here is derived from an EMBL/GenBank/DDBJ whole genome shotgun (WGS) entry which is preliminary data.</text>
</comment>
<keyword evidence="5" id="KW-1185">Reference proteome</keyword>
<feature type="domain" description="Helicase C-terminal" evidence="3">
    <location>
        <begin position="283"/>
        <end position="455"/>
    </location>
</feature>
<dbReference type="InterPro" id="IPR027417">
    <property type="entry name" value="P-loop_NTPase"/>
</dbReference>
<dbReference type="RefSeq" id="WP_388040233.1">
    <property type="nucleotide sequence ID" value="NZ_JBHUEK010000025.1"/>
</dbReference>
<feature type="coiled-coil region" evidence="1">
    <location>
        <begin position="467"/>
        <end position="501"/>
    </location>
</feature>
<dbReference type="SMART" id="SM00487">
    <property type="entry name" value="DEXDc"/>
    <property type="match status" value="1"/>
</dbReference>
<keyword evidence="4" id="KW-0378">Hydrolase</keyword>
<dbReference type="Gene3D" id="3.40.50.300">
    <property type="entry name" value="P-loop containing nucleotide triphosphate hydrolases"/>
    <property type="match status" value="2"/>
</dbReference>
<dbReference type="Pfam" id="PF04851">
    <property type="entry name" value="ResIII"/>
    <property type="match status" value="1"/>
</dbReference>
<dbReference type="EC" id="3.6.4.-" evidence="4"/>
<sequence length="630" mass="73373">MSIAGQFFDIKFFQKSNPFIADNDRLWEPQILAYYDIYTHFKSSKGNEHAVVILPTGTGKTGVMALAPFGISDGRVLIITPQLVIKDHVVDSLDPTNPTNFWMNQHVFNSFDQLPIVVEYDREIKQSDLDHANIVILNVHKLQARSRNSLLEKVPKDFFDMIIIDEAHHSPARTWDNALKYFDSAKVLKVTGTPFRSDNKIIEGKYVTDYKLGRAMERGYVKSLRNFVVVPEKLYLTIDRDDERYTLEEIREMGIKDEDWISRSVAYSPECSMQVVEESTEHLMEKRASGVPHKIIAVACSIDHAQDIEYMYHKKGLRTALIHSDLPDAVRHERLRAIEAHEVEVVVHVALLGEGYDHPHLTIAAIFRPFRSLAPYAQFIGRTLRRIPPEQLKTPGDNVAVVVGHKDLNLDPLWEEYQKEQEYKDITKKIREQRKRESTMEKGIKNFDFGEAEVEGDFDTFYEDYQQTETLQEYEAYEQEIKAKIEQLKQIMGELDDHQARRMIESQRKPEDFNPIYLRPDKYTKQVKKHFATQVQEVIPAEILTKYGLIKEERNLAELPVIRKYPRLASDLKTDNAGLIARYLNLKLFEKFGKRDDWEWTIQEIEYAQEYLDQVVQHLQALIEDLLKRG</sequence>
<evidence type="ECO:0000313" key="4">
    <source>
        <dbReference type="EMBL" id="MFD1780537.1"/>
    </source>
</evidence>
<dbReference type="CDD" id="cd18785">
    <property type="entry name" value="SF2_C"/>
    <property type="match status" value="1"/>
</dbReference>
<feature type="domain" description="Helicase ATP-binding" evidence="2">
    <location>
        <begin position="41"/>
        <end position="212"/>
    </location>
</feature>
<dbReference type="InterPro" id="IPR006935">
    <property type="entry name" value="Helicase/UvrB_N"/>
</dbReference>
<dbReference type="PROSITE" id="PS51194">
    <property type="entry name" value="HELICASE_CTER"/>
    <property type="match status" value="1"/>
</dbReference>
<evidence type="ECO:0000256" key="1">
    <source>
        <dbReference type="SAM" id="Coils"/>
    </source>
</evidence>
<evidence type="ECO:0000313" key="5">
    <source>
        <dbReference type="Proteomes" id="UP001597227"/>
    </source>
</evidence>
<keyword evidence="4" id="KW-0067">ATP-binding</keyword>
<dbReference type="Proteomes" id="UP001597227">
    <property type="component" value="Unassembled WGS sequence"/>
</dbReference>
<proteinExistence type="predicted"/>
<dbReference type="PANTHER" id="PTHR47396:SF1">
    <property type="entry name" value="ATP-DEPENDENT HELICASE IRC3-RELATED"/>
    <property type="match status" value="1"/>
</dbReference>
<dbReference type="InterPro" id="IPR014001">
    <property type="entry name" value="Helicase_ATP-bd"/>
</dbReference>
<evidence type="ECO:0000259" key="3">
    <source>
        <dbReference type="PROSITE" id="PS51194"/>
    </source>
</evidence>
<gene>
    <name evidence="4" type="ORF">ACFSFW_17865</name>
</gene>
<evidence type="ECO:0000259" key="2">
    <source>
        <dbReference type="PROSITE" id="PS51192"/>
    </source>
</evidence>
<keyword evidence="4" id="KW-0547">Nucleotide-binding</keyword>
<dbReference type="PROSITE" id="PS51192">
    <property type="entry name" value="HELICASE_ATP_BIND_1"/>
    <property type="match status" value="1"/>
</dbReference>
<protein>
    <submittedName>
        <fullName evidence="4">DEAD/DEAH box helicase</fullName>
        <ecNumber evidence="4">3.6.4.-</ecNumber>
    </submittedName>
</protein>
<dbReference type="InterPro" id="IPR001650">
    <property type="entry name" value="Helicase_C-like"/>
</dbReference>
<accession>A0ABW4MRJ8</accession>
<dbReference type="GO" id="GO:0016787">
    <property type="term" value="F:hydrolase activity"/>
    <property type="evidence" value="ECO:0007669"/>
    <property type="project" value="UniProtKB-KW"/>
</dbReference>